<evidence type="ECO:0000313" key="10">
    <source>
        <dbReference type="Proteomes" id="UP000198662"/>
    </source>
</evidence>
<feature type="transmembrane region" description="Helical" evidence="8">
    <location>
        <begin position="32"/>
        <end position="51"/>
    </location>
</feature>
<dbReference type="OrthoDB" id="3175079at2"/>
<proteinExistence type="inferred from homology"/>
<dbReference type="Gene3D" id="1.10.3730.20">
    <property type="match status" value="1"/>
</dbReference>
<dbReference type="RefSeq" id="WP_091047570.1">
    <property type="nucleotide sequence ID" value="NZ_FNGF01000002.1"/>
</dbReference>
<evidence type="ECO:0000256" key="1">
    <source>
        <dbReference type="ARBA" id="ARBA00004651"/>
    </source>
</evidence>
<dbReference type="Proteomes" id="UP000198662">
    <property type="component" value="Unassembled WGS sequence"/>
</dbReference>
<dbReference type="InterPro" id="IPR045324">
    <property type="entry name" value="Small_multidrug_res"/>
</dbReference>
<evidence type="ECO:0000256" key="4">
    <source>
        <dbReference type="ARBA" id="ARBA00022692"/>
    </source>
</evidence>
<evidence type="ECO:0000313" key="9">
    <source>
        <dbReference type="EMBL" id="SDK95361.1"/>
    </source>
</evidence>
<keyword evidence="2" id="KW-0813">Transport</keyword>
<evidence type="ECO:0000256" key="5">
    <source>
        <dbReference type="ARBA" id="ARBA00022989"/>
    </source>
</evidence>
<dbReference type="AlphaFoldDB" id="A0A1G9G3Z1"/>
<organism evidence="9 10">
    <name type="scientific">Glycomyces sambucus</name>
    <dbReference type="NCBI Taxonomy" id="380244"/>
    <lineage>
        <taxon>Bacteria</taxon>
        <taxon>Bacillati</taxon>
        <taxon>Actinomycetota</taxon>
        <taxon>Actinomycetes</taxon>
        <taxon>Glycomycetales</taxon>
        <taxon>Glycomycetaceae</taxon>
        <taxon>Glycomyces</taxon>
    </lineage>
</organism>
<dbReference type="SUPFAM" id="SSF103481">
    <property type="entry name" value="Multidrug resistance efflux transporter EmrE"/>
    <property type="match status" value="1"/>
</dbReference>
<dbReference type="Pfam" id="PF00893">
    <property type="entry name" value="Multi_Drug_Res"/>
    <property type="match status" value="1"/>
</dbReference>
<evidence type="ECO:0000256" key="6">
    <source>
        <dbReference type="ARBA" id="ARBA00023136"/>
    </source>
</evidence>
<feature type="transmembrane region" description="Helical" evidence="8">
    <location>
        <begin position="58"/>
        <end position="80"/>
    </location>
</feature>
<keyword evidence="6 8" id="KW-0472">Membrane</keyword>
<evidence type="ECO:0000256" key="3">
    <source>
        <dbReference type="ARBA" id="ARBA00022475"/>
    </source>
</evidence>
<sequence>MNARPWLLLAGAIVSEVTASLSLKAAIERPLLYVVVAVGFVSAFAFLGAVLKAGMPLGVAYGVWGAMGVVLTAVFGAILYGEPLTATMGAGIALIIAGVVTIELGAERAAARRTEGAA</sequence>
<dbReference type="InterPro" id="IPR000390">
    <property type="entry name" value="Small_drug/metabolite_transptr"/>
</dbReference>
<dbReference type="STRING" id="380244.SAMN05216298_2198"/>
<dbReference type="EMBL" id="FNGF01000002">
    <property type="protein sequence ID" value="SDK95361.1"/>
    <property type="molecule type" value="Genomic_DNA"/>
</dbReference>
<comment type="similarity">
    <text evidence="7">Belongs to the drug/metabolite transporter (DMT) superfamily. Small multidrug resistance (SMR) (TC 2.A.7.1) family.</text>
</comment>
<accession>A0A1G9G3Z1</accession>
<comment type="subcellular location">
    <subcellularLocation>
        <location evidence="1 7">Cell membrane</location>
        <topology evidence="1 7">Multi-pass membrane protein</topology>
    </subcellularLocation>
</comment>
<evidence type="ECO:0000256" key="7">
    <source>
        <dbReference type="RuleBase" id="RU003942"/>
    </source>
</evidence>
<dbReference type="GO" id="GO:0022857">
    <property type="term" value="F:transmembrane transporter activity"/>
    <property type="evidence" value="ECO:0007669"/>
    <property type="project" value="InterPro"/>
</dbReference>
<evidence type="ECO:0000256" key="2">
    <source>
        <dbReference type="ARBA" id="ARBA00022448"/>
    </source>
</evidence>
<keyword evidence="5 8" id="KW-1133">Transmembrane helix</keyword>
<name>A0A1G9G3Z1_9ACTN</name>
<keyword evidence="10" id="KW-1185">Reference proteome</keyword>
<protein>
    <submittedName>
        <fullName evidence="9">Small multidrug resistance pump</fullName>
    </submittedName>
</protein>
<keyword evidence="4 7" id="KW-0812">Transmembrane</keyword>
<keyword evidence="3" id="KW-1003">Cell membrane</keyword>
<dbReference type="InterPro" id="IPR037185">
    <property type="entry name" value="EmrE-like"/>
</dbReference>
<reference evidence="10" key="1">
    <citation type="submission" date="2016-10" db="EMBL/GenBank/DDBJ databases">
        <authorList>
            <person name="Varghese N."/>
            <person name="Submissions S."/>
        </authorList>
    </citation>
    <scope>NUCLEOTIDE SEQUENCE [LARGE SCALE GENOMIC DNA]</scope>
    <source>
        <strain evidence="10">CGMCC 4.3147</strain>
    </source>
</reference>
<dbReference type="GO" id="GO:0005886">
    <property type="term" value="C:plasma membrane"/>
    <property type="evidence" value="ECO:0007669"/>
    <property type="project" value="UniProtKB-SubCell"/>
</dbReference>
<gene>
    <name evidence="9" type="ORF">SAMN05216298_2198</name>
</gene>
<dbReference type="PANTHER" id="PTHR30561:SF1">
    <property type="entry name" value="MULTIDRUG TRANSPORTER EMRE"/>
    <property type="match status" value="1"/>
</dbReference>
<feature type="transmembrane region" description="Helical" evidence="8">
    <location>
        <begin position="86"/>
        <end position="106"/>
    </location>
</feature>
<dbReference type="PANTHER" id="PTHR30561">
    <property type="entry name" value="SMR FAMILY PROTON-DEPENDENT DRUG EFFLUX TRANSPORTER SUGE"/>
    <property type="match status" value="1"/>
</dbReference>
<evidence type="ECO:0000256" key="8">
    <source>
        <dbReference type="SAM" id="Phobius"/>
    </source>
</evidence>